<accession>A0AAD3DV72</accession>
<dbReference type="EMBL" id="BMAR01000025">
    <property type="protein sequence ID" value="GFR48690.1"/>
    <property type="molecule type" value="Genomic_DNA"/>
</dbReference>
<protein>
    <recommendedName>
        <fullName evidence="11">Gamma-tubulin complex component</fullName>
    </recommendedName>
</protein>
<evidence type="ECO:0000256" key="5">
    <source>
        <dbReference type="ARBA" id="ARBA00023212"/>
    </source>
</evidence>
<evidence type="ECO:0000256" key="4">
    <source>
        <dbReference type="ARBA" id="ARBA00022701"/>
    </source>
</evidence>
<keyword evidence="3" id="KW-0963">Cytoplasm</keyword>
<evidence type="ECO:0000256" key="3">
    <source>
        <dbReference type="ARBA" id="ARBA00022490"/>
    </source>
</evidence>
<keyword evidence="4" id="KW-0493">Microtubule</keyword>
<dbReference type="InterPro" id="IPR041470">
    <property type="entry name" value="GCP_N"/>
</dbReference>
<dbReference type="GO" id="GO:0043015">
    <property type="term" value="F:gamma-tubulin binding"/>
    <property type="evidence" value="ECO:0007669"/>
    <property type="project" value="InterPro"/>
</dbReference>
<dbReference type="Pfam" id="PF04130">
    <property type="entry name" value="GCP_C_terminal"/>
    <property type="match status" value="1"/>
</dbReference>
<evidence type="ECO:0000313" key="9">
    <source>
        <dbReference type="EMBL" id="GFR48690.1"/>
    </source>
</evidence>
<dbReference type="InterPro" id="IPR007259">
    <property type="entry name" value="GCP"/>
</dbReference>
<dbReference type="PANTHER" id="PTHR19302:SF14">
    <property type="entry name" value="GAMMA-TUBULIN COMPLEX COMPONENT 3"/>
    <property type="match status" value="1"/>
</dbReference>
<evidence type="ECO:0000259" key="8">
    <source>
        <dbReference type="Pfam" id="PF17681"/>
    </source>
</evidence>
<dbReference type="GO" id="GO:0051011">
    <property type="term" value="F:microtubule minus-end binding"/>
    <property type="evidence" value="ECO:0007669"/>
    <property type="project" value="TreeGrafter"/>
</dbReference>
<keyword evidence="5" id="KW-0206">Cytoskeleton</keyword>
<dbReference type="InterPro" id="IPR042241">
    <property type="entry name" value="GCP_C_sf"/>
</dbReference>
<evidence type="ECO:0000313" key="10">
    <source>
        <dbReference type="Proteomes" id="UP001054857"/>
    </source>
</evidence>
<dbReference type="GO" id="GO:0000922">
    <property type="term" value="C:spindle pole"/>
    <property type="evidence" value="ECO:0007669"/>
    <property type="project" value="InterPro"/>
</dbReference>
<comment type="subcellular location">
    <subcellularLocation>
        <location evidence="1">Cytoplasm</location>
        <location evidence="1">Cytoskeleton</location>
    </subcellularLocation>
</comment>
<feature type="compositionally biased region" description="Polar residues" evidence="6">
    <location>
        <begin position="155"/>
        <end position="164"/>
    </location>
</feature>
<name>A0AAD3DV72_9CHLO</name>
<feature type="domain" description="Gamma tubulin complex component C-terminal" evidence="7">
    <location>
        <begin position="634"/>
        <end position="688"/>
    </location>
</feature>
<dbReference type="PANTHER" id="PTHR19302">
    <property type="entry name" value="GAMMA TUBULIN COMPLEX PROTEIN"/>
    <property type="match status" value="1"/>
</dbReference>
<comment type="caution">
    <text evidence="9">The sequence shown here is derived from an EMBL/GenBank/DDBJ whole genome shotgun (WGS) entry which is preliminary data.</text>
</comment>
<evidence type="ECO:0008006" key="11">
    <source>
        <dbReference type="Google" id="ProtNLM"/>
    </source>
</evidence>
<feature type="domain" description="Gamma tubulin complex component protein N-terminal" evidence="8">
    <location>
        <begin position="283"/>
        <end position="628"/>
    </location>
</feature>
<dbReference type="GO" id="GO:0031122">
    <property type="term" value="P:cytoplasmic microtubule organization"/>
    <property type="evidence" value="ECO:0007669"/>
    <property type="project" value="TreeGrafter"/>
</dbReference>
<dbReference type="GO" id="GO:0000930">
    <property type="term" value="C:gamma-tubulin complex"/>
    <property type="evidence" value="ECO:0007669"/>
    <property type="project" value="TreeGrafter"/>
</dbReference>
<evidence type="ECO:0000256" key="2">
    <source>
        <dbReference type="ARBA" id="ARBA00010337"/>
    </source>
</evidence>
<evidence type="ECO:0000256" key="6">
    <source>
        <dbReference type="SAM" id="MobiDB-lite"/>
    </source>
</evidence>
<dbReference type="GO" id="GO:0051321">
    <property type="term" value="P:meiotic cell cycle"/>
    <property type="evidence" value="ECO:0007669"/>
    <property type="project" value="TreeGrafter"/>
</dbReference>
<dbReference type="Pfam" id="PF17681">
    <property type="entry name" value="GCP_N_terminal"/>
    <property type="match status" value="1"/>
</dbReference>
<dbReference type="GO" id="GO:0007020">
    <property type="term" value="P:microtubule nucleation"/>
    <property type="evidence" value="ECO:0007669"/>
    <property type="project" value="InterPro"/>
</dbReference>
<gene>
    <name evidence="9" type="ORF">Agub_g10646</name>
</gene>
<feature type="non-terminal residue" evidence="9">
    <location>
        <position position="1"/>
    </location>
</feature>
<evidence type="ECO:0000256" key="1">
    <source>
        <dbReference type="ARBA" id="ARBA00004245"/>
    </source>
</evidence>
<dbReference type="GO" id="GO:0005874">
    <property type="term" value="C:microtubule"/>
    <property type="evidence" value="ECO:0007669"/>
    <property type="project" value="UniProtKB-KW"/>
</dbReference>
<feature type="region of interest" description="Disordered" evidence="6">
    <location>
        <begin position="145"/>
        <end position="211"/>
    </location>
</feature>
<dbReference type="Proteomes" id="UP001054857">
    <property type="component" value="Unassembled WGS sequence"/>
</dbReference>
<comment type="similarity">
    <text evidence="2">Belongs to the TUBGCP family.</text>
</comment>
<dbReference type="Gene3D" id="1.20.120.1900">
    <property type="entry name" value="Gamma-tubulin complex, C-terminal domain"/>
    <property type="match status" value="1"/>
</dbReference>
<keyword evidence="10" id="KW-1185">Reference proteome</keyword>
<dbReference type="InterPro" id="IPR040457">
    <property type="entry name" value="GCP_C"/>
</dbReference>
<dbReference type="GO" id="GO:0000278">
    <property type="term" value="P:mitotic cell cycle"/>
    <property type="evidence" value="ECO:0007669"/>
    <property type="project" value="TreeGrafter"/>
</dbReference>
<proteinExistence type="inferred from homology"/>
<sequence>MAVQADVPGLLAKLAGVYLSNAGVPEHELPRRQAIALRTMSGILGSSMYARSSLEGGGDDIALVQALRKDLEAAGTDKSKMDKLPELCNRLSSGAGRPGLNPRLRTALLLLLRQLRGDSRLAGAGASGRIPASFSLTQSLQLGGLPSTYIPGPTPSLQQPQQHPQRPASGGPQQHHQHPHARPISATSYSGPVSGLIRPTSVVTPSEMGDDPALSAEFSRASLLAGLNEGGDYFLRSSIAPGSGGGAGAAAAASGGGGGGGGELLATGPPGGTLTATSESSLVRDVLYAAQGVSGRFVTFMSGAAAGGGGREVTSGFRLEGGVAAGVGPGRAMLVERLTELGWLFRRVREHISSSTGPGEASVRQALGAALASEVGDFYRLLALLEAQAGQPLPTPGDPLDPDGSSSGHYLTLRRLLCWLCDPLRRMRLLAAVGDAAEGLEGGALAGAVYEYSLHGDPFVAANAAKLLQQVCVPLYAIIRRWVLEGELDDPYNEFFVVQHQAAAAVSAALAAATAAAAGGGGIGGGPGGAPPALDLWRQSYGLDESRLPPFIGPSLAQRILRAGKAIHYLNLACGDGGWVQQRAEAWARCPPAAAAAAAASGSGELAGLEVLVSEAVRSVDERLLAVIWRRHRLRAHLGAIRRFLLLGQGDWVTAFIDLAQRELDKPAGDVSEVQLSSCLRQALTATNVL</sequence>
<evidence type="ECO:0000259" key="7">
    <source>
        <dbReference type="Pfam" id="PF04130"/>
    </source>
</evidence>
<dbReference type="AlphaFoldDB" id="A0AAD3DV72"/>
<organism evidence="9 10">
    <name type="scientific">Astrephomene gubernaculifera</name>
    <dbReference type="NCBI Taxonomy" id="47775"/>
    <lineage>
        <taxon>Eukaryota</taxon>
        <taxon>Viridiplantae</taxon>
        <taxon>Chlorophyta</taxon>
        <taxon>core chlorophytes</taxon>
        <taxon>Chlorophyceae</taxon>
        <taxon>CS clade</taxon>
        <taxon>Chlamydomonadales</taxon>
        <taxon>Astrephomenaceae</taxon>
        <taxon>Astrephomene</taxon>
    </lineage>
</organism>
<dbReference type="GO" id="GO:0051225">
    <property type="term" value="P:spindle assembly"/>
    <property type="evidence" value="ECO:0007669"/>
    <property type="project" value="TreeGrafter"/>
</dbReference>
<reference evidence="9 10" key="1">
    <citation type="journal article" date="2021" name="Sci. Rep.">
        <title>Genome sequencing of the multicellular alga Astrephomene provides insights into convergent evolution of germ-soma differentiation.</title>
        <authorList>
            <person name="Yamashita S."/>
            <person name="Yamamoto K."/>
            <person name="Matsuzaki R."/>
            <person name="Suzuki S."/>
            <person name="Yamaguchi H."/>
            <person name="Hirooka S."/>
            <person name="Minakuchi Y."/>
            <person name="Miyagishima S."/>
            <person name="Kawachi M."/>
            <person name="Toyoda A."/>
            <person name="Nozaki H."/>
        </authorList>
    </citation>
    <scope>NUCLEOTIDE SEQUENCE [LARGE SCALE GENOMIC DNA]</scope>
    <source>
        <strain evidence="9 10">NIES-4017</strain>
    </source>
</reference>